<feature type="compositionally biased region" description="Basic and acidic residues" evidence="1">
    <location>
        <begin position="262"/>
        <end position="274"/>
    </location>
</feature>
<keyword evidence="3" id="KW-1185">Reference proteome</keyword>
<dbReference type="OrthoDB" id="3946750at2759"/>
<gene>
    <name evidence="2" type="ORF">TRUGW13939_01954</name>
</gene>
<feature type="region of interest" description="Disordered" evidence="1">
    <location>
        <begin position="256"/>
        <end position="277"/>
    </location>
</feature>
<evidence type="ECO:0000313" key="2">
    <source>
        <dbReference type="EMBL" id="QKX54864.1"/>
    </source>
</evidence>
<sequence>MLLLLHRDAFTGAESRLASRLTISVPASNRHLGSVRASQWCTGWPYWRGSRGRRGAREDDLDEMSRKLQELYTKISHINKRNLAHHNHWRGWGKHDHTSENHRGRWRAGRDRNERKNKSPSGQRGEFDDIMKKIEADPYEFLFGRSNEYLRLPKAWSPFCRSFLNIGGSAREAQPNTGSSAGEKAAKKGVVIDHDSKHADILSSDSNVTDSVTPAVHGPELQFDPISGKMIPRSQTVDKETTNENEYIDIPVKAFSSSETSSPEKHDLPSDKMVDAPFQNTSRNDIIYLEDASNYTHKSADGKASVVSTQKPDIDRQASSPITDPKIRQFSDFDDEDISQLSASDIRASFASRNEISNDSVESTHDASTEQQQQQQQVNEAAKHVKGFSGNMHLLNQELTDLCARLEEYSSADVVEPDLYRVLAYDPSTSEVVIAETTSSIHATGATLPPSEVMLSINNPAKFLPYFAKMKNDGYEIVSGGDNILVFRKGPFGSGSDFISTQSAPSRISNMPMGSQAEAKANTLSNADDLIQPIKAEPNPSSNSTTTTTPRIVRRQETIYTGGPPNWSPYPPPSPSYNLDEEISSLKTKSESSFGKTIRRVFLTGFATAGVLYAVGVVCEYFRTGGQDGLGPEGFTAFEAERKRRD</sequence>
<feature type="compositionally biased region" description="Polar residues" evidence="1">
    <location>
        <begin position="306"/>
        <end position="322"/>
    </location>
</feature>
<evidence type="ECO:0000313" key="3">
    <source>
        <dbReference type="Proteomes" id="UP000509510"/>
    </source>
</evidence>
<feature type="compositionally biased region" description="Low complexity" evidence="1">
    <location>
        <begin position="538"/>
        <end position="550"/>
    </location>
</feature>
<organism evidence="2 3">
    <name type="scientific">Talaromyces rugulosus</name>
    <name type="common">Penicillium rugulosum</name>
    <dbReference type="NCBI Taxonomy" id="121627"/>
    <lineage>
        <taxon>Eukaryota</taxon>
        <taxon>Fungi</taxon>
        <taxon>Dikarya</taxon>
        <taxon>Ascomycota</taxon>
        <taxon>Pezizomycotina</taxon>
        <taxon>Eurotiomycetes</taxon>
        <taxon>Eurotiomycetidae</taxon>
        <taxon>Eurotiales</taxon>
        <taxon>Trichocomaceae</taxon>
        <taxon>Talaromyces</taxon>
        <taxon>Talaromyces sect. Islandici</taxon>
    </lineage>
</organism>
<evidence type="ECO:0000256" key="1">
    <source>
        <dbReference type="SAM" id="MobiDB-lite"/>
    </source>
</evidence>
<feature type="region of interest" description="Disordered" evidence="1">
    <location>
        <begin position="533"/>
        <end position="553"/>
    </location>
</feature>
<feature type="compositionally biased region" description="Basic and acidic residues" evidence="1">
    <location>
        <begin position="93"/>
        <end position="117"/>
    </location>
</feature>
<feature type="region of interest" description="Disordered" evidence="1">
    <location>
        <begin position="298"/>
        <end position="335"/>
    </location>
</feature>
<dbReference type="EMBL" id="CP055898">
    <property type="protein sequence ID" value="QKX54864.1"/>
    <property type="molecule type" value="Genomic_DNA"/>
</dbReference>
<proteinExistence type="predicted"/>
<dbReference type="AlphaFoldDB" id="A0A7H8QLV9"/>
<protein>
    <submittedName>
        <fullName evidence="2">Uncharacterized protein</fullName>
    </submittedName>
</protein>
<name>A0A7H8QLV9_TALRU</name>
<dbReference type="RefSeq" id="XP_035341043.1">
    <property type="nucleotide sequence ID" value="XM_035485150.1"/>
</dbReference>
<reference evidence="3" key="1">
    <citation type="submission" date="2020-06" db="EMBL/GenBank/DDBJ databases">
        <title>A chromosome-scale genome assembly of Talaromyces rugulosus W13939.</title>
        <authorList>
            <person name="Wang B."/>
            <person name="Guo L."/>
            <person name="Ye K."/>
            <person name="Wang L."/>
        </authorList>
    </citation>
    <scope>NUCLEOTIDE SEQUENCE [LARGE SCALE GENOMIC DNA]</scope>
    <source>
        <strain evidence="3">W13939</strain>
    </source>
</reference>
<dbReference type="KEGG" id="trg:TRUGW13939_01954"/>
<dbReference type="Proteomes" id="UP000509510">
    <property type="component" value="Chromosome I"/>
</dbReference>
<accession>A0A7H8QLV9</accession>
<dbReference type="GeneID" id="55989464"/>
<feature type="region of interest" description="Disordered" evidence="1">
    <location>
        <begin position="90"/>
        <end position="128"/>
    </location>
</feature>
<feature type="region of interest" description="Disordered" evidence="1">
    <location>
        <begin position="356"/>
        <end position="375"/>
    </location>
</feature>